<dbReference type="EMBL" id="AJ697969">
    <property type="protein sequence ID" value="CAG27242.1"/>
    <property type="molecule type" value="Genomic_DNA"/>
</dbReference>
<feature type="region of interest" description="Disordered" evidence="1">
    <location>
        <begin position="1"/>
        <end position="22"/>
    </location>
</feature>
<dbReference type="Proteomes" id="UP000001239">
    <property type="component" value="Segment"/>
</dbReference>
<organism evidence="2 3">
    <name type="scientific">Pseudomonas phage EL</name>
    <dbReference type="NCBI Taxonomy" id="273133"/>
    <lineage>
        <taxon>Viruses</taxon>
        <taxon>Duplodnaviria</taxon>
        <taxon>Heunggongvirae</taxon>
        <taxon>Uroviricota</taxon>
        <taxon>Caudoviricetes</taxon>
        <taxon>Chimalliviridae</taxon>
        <taxon>Elvirus</taxon>
        <taxon>Elvirus EL</taxon>
    </lineage>
</organism>
<sequence>MSMSTAKRGNFSTSPGKEDDDLPLHEIRDAFNPAFVKTFDKLGLDPQLIKEFIYALDLLDNIVKTPNFVSGRILNNRDIEAYGEEAVFAFNRNNNIPYYYVRLGITVSETVYKLQDEFLERDYPKTILSILRPMRTPGIDVTVDGHPYNVGITFKTPHPLFGLVNYQDLRTGMNTSVPFLLTRVGL</sequence>
<evidence type="ECO:0000313" key="3">
    <source>
        <dbReference type="Proteomes" id="UP000001239"/>
    </source>
</evidence>
<feature type="compositionally biased region" description="Polar residues" evidence="1">
    <location>
        <begin position="1"/>
        <end position="15"/>
    </location>
</feature>
<proteinExistence type="predicted"/>
<evidence type="ECO:0000313" key="2">
    <source>
        <dbReference type="EMBL" id="CAG27242.1"/>
    </source>
</evidence>
<reference evidence="2 3" key="4">
    <citation type="journal article" date="2005" name="J. Mol. Biol.">
        <title>Genome comparison of Pseudomonas aeruginosa large phages.</title>
        <authorList>
            <person name="Hertveldt K."/>
            <person name="Lavigne R."/>
            <person name="Pleteneva E."/>
            <person name="Sernova N."/>
            <person name="Kurochkina L."/>
            <person name="Korchevskii R."/>
            <person name="Robben J."/>
            <person name="Mesyanzhinov V."/>
            <person name="Krylov V.N."/>
            <person name="Volckaert G."/>
        </authorList>
    </citation>
    <scope>NUCLEOTIDE SEQUENCE</scope>
</reference>
<evidence type="ECO:0000256" key="1">
    <source>
        <dbReference type="SAM" id="MobiDB-lite"/>
    </source>
</evidence>
<dbReference type="KEGG" id="vg:5176671"/>
<keyword evidence="3" id="KW-1185">Reference proteome</keyword>
<dbReference type="RefSeq" id="YP_418181.1">
    <property type="nucleotide sequence ID" value="NC_007623.1"/>
</dbReference>
<reference evidence="2 3" key="1">
    <citation type="journal article" date="2002" name="Genetika">
        <title>Phenogenetic characterization of a group of giant Phi KZ-like bacteriophages of Pseudomonas aeruginosa].</title>
        <authorList>
            <person name="Burkal'tseva M.V."/>
            <person name="Krylov V.N."/>
            <person name="Pleteneva E.A."/>
            <person name="Shaburova O.V."/>
            <person name="Krylov S.V."/>
            <person name="Volckaert G."/>
            <person name="Sykilinda N.N."/>
            <person name="Kurochkina L.P."/>
            <person name="Mesyanzhinov V.V."/>
        </authorList>
    </citation>
    <scope>NUCLEOTIDE SEQUENCE [LARGE SCALE GENOMIC DNA]</scope>
</reference>
<dbReference type="GeneID" id="5176671"/>
<protein>
    <submittedName>
        <fullName evidence="2">Uncharacterized protein</fullName>
    </submittedName>
</protein>
<name>Q2Z0T3_9CAUD</name>
<accession>Q2Z0T3</accession>
<reference evidence="2 3" key="2">
    <citation type="journal article" date="2003" name="Res. Microbiol.">
        <title>Myoviridae bacteriophages of Pseudomonas aeruginosa: a long and complex evolutionary pathway.</title>
        <authorList>
            <person name="Krylov V.N."/>
            <person name="Pleteneva E.A."/>
            <person name="Bourkalsteva M.V."/>
            <person name="Shaburova O.V."/>
            <person name="Volckaert G."/>
            <person name="Sykilinda N.N."/>
            <person name="Kurochkina L.P."/>
            <person name="Mesyanzhinov V.V."/>
        </authorList>
    </citation>
    <scope>NUCLEOTIDE SEQUENCE [LARGE SCALE GENOMIC DNA]</scope>
</reference>
<reference evidence="2 3" key="3">
    <citation type="journal article" date="2004" name="Bioinformatics">
        <title>PHIRE, a deterministic approach to reveal regulatory elements in bacteriophage genomes.</title>
        <authorList>
            <person name="Lavigne R."/>
            <person name="Sun W.D."/>
            <person name="Volckaert G."/>
        </authorList>
    </citation>
    <scope>NUCLEOTIDE SEQUENCE [LARGE SCALE GENOMIC DNA]</scope>
</reference>